<evidence type="ECO:0000256" key="3">
    <source>
        <dbReference type="ARBA" id="ARBA00022801"/>
    </source>
</evidence>
<evidence type="ECO:0000256" key="9">
    <source>
        <dbReference type="ARBA" id="ARBA00034808"/>
    </source>
</evidence>
<dbReference type="GO" id="GO:0016887">
    <property type="term" value="F:ATP hydrolysis activity"/>
    <property type="evidence" value="ECO:0007669"/>
    <property type="project" value="RHEA"/>
</dbReference>
<dbReference type="InterPro" id="IPR027417">
    <property type="entry name" value="P-loop_NTPase"/>
</dbReference>
<evidence type="ECO:0000313" key="14">
    <source>
        <dbReference type="EMBL" id="EFV01823.1"/>
    </source>
</evidence>
<keyword evidence="4 11" id="KW-0347">Helicase</keyword>
<evidence type="ECO:0000256" key="1">
    <source>
        <dbReference type="ARBA" id="ARBA00009922"/>
    </source>
</evidence>
<dbReference type="PROSITE" id="PS51217">
    <property type="entry name" value="UVRD_HELICASE_CTER"/>
    <property type="match status" value="1"/>
</dbReference>
<dbReference type="HOGENOM" id="CLU_004585_6_1_9"/>
<protein>
    <recommendedName>
        <fullName evidence="9">DNA 3'-5' helicase</fullName>
        <ecNumber evidence="9">5.6.2.4</ecNumber>
    </recommendedName>
</protein>
<dbReference type="Gene3D" id="1.10.10.160">
    <property type="match status" value="1"/>
</dbReference>
<evidence type="ECO:0000256" key="6">
    <source>
        <dbReference type="ARBA" id="ARBA00023125"/>
    </source>
</evidence>
<keyword evidence="7" id="KW-0413">Isomerase</keyword>
<name>E6MGT3_9FIRM</name>
<dbReference type="eggNOG" id="COG0210">
    <property type="taxonomic scope" value="Bacteria"/>
</dbReference>
<dbReference type="GO" id="GO:0005524">
    <property type="term" value="F:ATP binding"/>
    <property type="evidence" value="ECO:0007669"/>
    <property type="project" value="UniProtKB-UniRule"/>
</dbReference>
<dbReference type="InterPro" id="IPR014017">
    <property type="entry name" value="DNA_helicase_UvrD-like_C"/>
</dbReference>
<evidence type="ECO:0000259" key="12">
    <source>
        <dbReference type="PROSITE" id="PS51198"/>
    </source>
</evidence>
<dbReference type="SUPFAM" id="SSF52540">
    <property type="entry name" value="P-loop containing nucleoside triphosphate hydrolases"/>
    <property type="match status" value="1"/>
</dbReference>
<dbReference type="CDD" id="cd17932">
    <property type="entry name" value="DEXQc_UvrD"/>
    <property type="match status" value="1"/>
</dbReference>
<dbReference type="PROSITE" id="PS51198">
    <property type="entry name" value="UVRD_HELICASE_ATP_BIND"/>
    <property type="match status" value="1"/>
</dbReference>
<keyword evidence="15" id="KW-1185">Reference proteome</keyword>
<dbReference type="GO" id="GO:0000725">
    <property type="term" value="P:recombinational repair"/>
    <property type="evidence" value="ECO:0007669"/>
    <property type="project" value="TreeGrafter"/>
</dbReference>
<keyword evidence="2 11" id="KW-0547">Nucleotide-binding</keyword>
<dbReference type="InterPro" id="IPR013986">
    <property type="entry name" value="DExx_box_DNA_helicase_dom_sf"/>
</dbReference>
<dbReference type="AlphaFoldDB" id="E6MGT3"/>
<accession>E6MGT3</accession>
<feature type="domain" description="UvrD-like helicase ATP-binding" evidence="12">
    <location>
        <begin position="44"/>
        <end position="319"/>
    </location>
</feature>
<keyword evidence="5 11" id="KW-0067">ATP-binding</keyword>
<evidence type="ECO:0000256" key="11">
    <source>
        <dbReference type="PROSITE-ProRule" id="PRU00560"/>
    </source>
</evidence>
<dbReference type="EMBL" id="AEQN01000016">
    <property type="protein sequence ID" value="EFV01823.1"/>
    <property type="molecule type" value="Genomic_DNA"/>
</dbReference>
<dbReference type="Proteomes" id="UP000004754">
    <property type="component" value="Unassembled WGS sequence"/>
</dbReference>
<dbReference type="Gene3D" id="3.40.50.300">
    <property type="entry name" value="P-loop containing nucleotide triphosphate hydrolases"/>
    <property type="match status" value="2"/>
</dbReference>
<feature type="domain" description="UvrD-like helicase C-terminal" evidence="13">
    <location>
        <begin position="320"/>
        <end position="578"/>
    </location>
</feature>
<comment type="catalytic activity">
    <reaction evidence="10">
        <text>ATP + H2O = ADP + phosphate + H(+)</text>
        <dbReference type="Rhea" id="RHEA:13065"/>
        <dbReference type="ChEBI" id="CHEBI:15377"/>
        <dbReference type="ChEBI" id="CHEBI:15378"/>
        <dbReference type="ChEBI" id="CHEBI:30616"/>
        <dbReference type="ChEBI" id="CHEBI:43474"/>
        <dbReference type="ChEBI" id="CHEBI:456216"/>
        <dbReference type="EC" id="5.6.2.4"/>
    </reaction>
</comment>
<dbReference type="GO" id="GO:0003677">
    <property type="term" value="F:DNA binding"/>
    <property type="evidence" value="ECO:0007669"/>
    <property type="project" value="UniProtKB-KW"/>
</dbReference>
<reference evidence="14 15" key="1">
    <citation type="submission" date="2010-12" db="EMBL/GenBank/DDBJ databases">
        <authorList>
            <person name="Muzny D."/>
            <person name="Qin X."/>
            <person name="Deng J."/>
            <person name="Jiang H."/>
            <person name="Liu Y."/>
            <person name="Qu J."/>
            <person name="Song X.-Z."/>
            <person name="Zhang L."/>
            <person name="Thornton R."/>
            <person name="Coyle M."/>
            <person name="Francisco L."/>
            <person name="Jackson L."/>
            <person name="Javaid M."/>
            <person name="Korchina V."/>
            <person name="Kovar C."/>
            <person name="Mata R."/>
            <person name="Mathew T."/>
            <person name="Ngo R."/>
            <person name="Nguyen L."/>
            <person name="Nguyen N."/>
            <person name="Okwuonu G."/>
            <person name="Ongeri F."/>
            <person name="Pham C."/>
            <person name="Simmons D."/>
            <person name="Wilczek-Boney K."/>
            <person name="Hale W."/>
            <person name="Jakkamsetti A."/>
            <person name="Pham P."/>
            <person name="Ruth R."/>
            <person name="San Lucas F."/>
            <person name="Warren J."/>
            <person name="Zhang J."/>
            <person name="Zhao Z."/>
            <person name="Zhou C."/>
            <person name="Zhu D."/>
            <person name="Lee S."/>
            <person name="Bess C."/>
            <person name="Blankenburg K."/>
            <person name="Forbes L."/>
            <person name="Fu Q."/>
            <person name="Gubbala S."/>
            <person name="Hirani K."/>
            <person name="Jayaseelan J.C."/>
            <person name="Lara F."/>
            <person name="Munidasa M."/>
            <person name="Palculict T."/>
            <person name="Patil S."/>
            <person name="Pu L.-L."/>
            <person name="Saada N."/>
            <person name="Tang L."/>
            <person name="Weissenberger G."/>
            <person name="Zhu Y."/>
            <person name="Hemphill L."/>
            <person name="Shang Y."/>
            <person name="Youmans B."/>
            <person name="Ayvaz T."/>
            <person name="Ross M."/>
            <person name="Santibanez J."/>
            <person name="Aqrawi P."/>
            <person name="Gross S."/>
            <person name="Joshi V."/>
            <person name="Fowler G."/>
            <person name="Nazareth L."/>
            <person name="Reid J."/>
            <person name="Worley K."/>
            <person name="Petrosino J."/>
            <person name="Highlander S."/>
            <person name="Gibbs R."/>
        </authorList>
    </citation>
    <scope>NUCLEOTIDE SEQUENCE [LARGE SCALE GENOMIC DNA]</scope>
    <source>
        <strain evidence="14 15">ATCC 23263</strain>
    </source>
</reference>
<proteinExistence type="inferred from homology"/>
<dbReference type="PANTHER" id="PTHR11070:SF2">
    <property type="entry name" value="ATP-DEPENDENT DNA HELICASE SRS2"/>
    <property type="match status" value="1"/>
</dbReference>
<gene>
    <name evidence="14" type="ORF">HMP0721_1216</name>
</gene>
<dbReference type="CDD" id="cd18807">
    <property type="entry name" value="SF1_C_UvrD"/>
    <property type="match status" value="1"/>
</dbReference>
<evidence type="ECO:0000256" key="2">
    <source>
        <dbReference type="ARBA" id="ARBA00022741"/>
    </source>
</evidence>
<evidence type="ECO:0000256" key="10">
    <source>
        <dbReference type="ARBA" id="ARBA00048988"/>
    </source>
</evidence>
<organism evidence="14 15">
    <name type="scientific">Pseudoramibacter alactolyticus ATCC 23263</name>
    <dbReference type="NCBI Taxonomy" id="887929"/>
    <lineage>
        <taxon>Bacteria</taxon>
        <taxon>Bacillati</taxon>
        <taxon>Bacillota</taxon>
        <taxon>Clostridia</taxon>
        <taxon>Eubacteriales</taxon>
        <taxon>Eubacteriaceae</taxon>
        <taxon>Pseudoramibacter</taxon>
    </lineage>
</organism>
<dbReference type="Pfam" id="PF00580">
    <property type="entry name" value="UvrD-helicase"/>
    <property type="match status" value="1"/>
</dbReference>
<dbReference type="Pfam" id="PF13361">
    <property type="entry name" value="UvrD_C"/>
    <property type="match status" value="2"/>
</dbReference>
<dbReference type="InterPro" id="IPR000212">
    <property type="entry name" value="DNA_helicase_UvrD/REP"/>
</dbReference>
<dbReference type="PANTHER" id="PTHR11070">
    <property type="entry name" value="UVRD / RECB / PCRA DNA HELICASE FAMILY MEMBER"/>
    <property type="match status" value="1"/>
</dbReference>
<keyword evidence="3 11" id="KW-0378">Hydrolase</keyword>
<keyword evidence="6" id="KW-0238">DNA-binding</keyword>
<evidence type="ECO:0000259" key="13">
    <source>
        <dbReference type="PROSITE" id="PS51217"/>
    </source>
</evidence>
<comment type="caution">
    <text evidence="14">The sequence shown here is derived from an EMBL/GenBank/DDBJ whole genome shotgun (WGS) entry which is preliminary data.</text>
</comment>
<evidence type="ECO:0000256" key="7">
    <source>
        <dbReference type="ARBA" id="ARBA00023235"/>
    </source>
</evidence>
<dbReference type="InterPro" id="IPR014016">
    <property type="entry name" value="UvrD-like_ATP-bd"/>
</dbReference>
<comment type="catalytic activity">
    <reaction evidence="8">
        <text>Couples ATP hydrolysis with the unwinding of duplex DNA by translocating in the 3'-5' direction.</text>
        <dbReference type="EC" id="5.6.2.4"/>
    </reaction>
</comment>
<comment type="similarity">
    <text evidence="1">Belongs to the helicase family. UvrD subfamily.</text>
</comment>
<dbReference type="EC" id="5.6.2.4" evidence="9"/>
<dbReference type="Gene3D" id="1.10.486.10">
    <property type="entry name" value="PCRA, domain 4"/>
    <property type="match status" value="1"/>
</dbReference>
<evidence type="ECO:0000256" key="5">
    <source>
        <dbReference type="ARBA" id="ARBA00022840"/>
    </source>
</evidence>
<feature type="binding site" evidence="11">
    <location>
        <begin position="65"/>
        <end position="72"/>
    </location>
    <ligand>
        <name>ATP</name>
        <dbReference type="ChEBI" id="CHEBI:30616"/>
    </ligand>
</feature>
<dbReference type="STRING" id="887929.HMP0721_1216"/>
<sequence length="752" mass="84687">MAFFNGAIWCKIGLKNRSNAVSRQRKTTQHPHPDLGAFLARHGLALNAQQMAAAARVDGPTLLLAVPGSGKTTVIICRLAYMILACGIPAEHILSLTFSRAGAADLSSWYRRLFGDAGEVPRFSTIHSFALGVIRAYERRYRRRAFDILAETQPMLRKIYKQIHGTFPTDADMAEIESALTLARNQMLDEEAVAELMPEAVRFPQILARYEATKKRKRVMDFDDILRYAYGLMKKYPDLRADFARRYPYINLDEAQDTSPLQFAILRLLTGRGGHFFVVGDEDQSIYGFRGASPAMLLHFKAHYPRAKVLLMETNYRSTAQLVAASDRFIVFNRGRTPKHMITQNPPGVPPVHQRVASAEESYRFLLAAIRSEGKETAILYRNNESALPLVDLFEREGVRYRLKEHRPLFFSHFTVLDIRDFFALAKDPTDRGIFARIYYKMDCGLSRQQMAAAMQAPAGQSVFDVLLALPGLPEWQTDKIAAEAKGFARLKTMAPGPGIRLILDGLGYEAHLQFRIERGYREESIRQKLKIIRILAGRAQTQTQFLNRLDELAQIVSSQAPGPAAGVTLSTIHASKGLEFDKVYVIDAVEGEFPSRAALEDSPEGRALFAEEVRLFYVGATRARRELEFVSVSGPDAPAVSRFVRRYMGEEEKSAAQPKKRRRKILGELGADYLAQMRREKQRKRGASRSRRWHPGDVLIHRRFGRGQIASVAGRTAAVRFETAGEKKIDLALCEARGLIRKGNDAIRQKI</sequence>
<evidence type="ECO:0000256" key="4">
    <source>
        <dbReference type="ARBA" id="ARBA00022806"/>
    </source>
</evidence>
<evidence type="ECO:0000256" key="8">
    <source>
        <dbReference type="ARBA" id="ARBA00034617"/>
    </source>
</evidence>
<dbReference type="GO" id="GO:0043138">
    <property type="term" value="F:3'-5' DNA helicase activity"/>
    <property type="evidence" value="ECO:0007669"/>
    <property type="project" value="UniProtKB-EC"/>
</dbReference>
<evidence type="ECO:0000313" key="15">
    <source>
        <dbReference type="Proteomes" id="UP000004754"/>
    </source>
</evidence>